<dbReference type="OrthoDB" id="4026741at2759"/>
<proteinExistence type="predicted"/>
<dbReference type="eggNOG" id="ENOG502T187">
    <property type="taxonomic scope" value="Eukaryota"/>
</dbReference>
<evidence type="ECO:0000313" key="2">
    <source>
        <dbReference type="EMBL" id="EGV63413.1"/>
    </source>
</evidence>
<organism evidence="3">
    <name type="scientific">Candida tenuis (strain ATCC 10573 / BCRC 21748 / CBS 615 / JCM 9827 / NBRC 10315 / NRRL Y-1498 / VKM Y-70)</name>
    <name type="common">Yeast</name>
    <name type="synonym">Yamadazyma tenuis</name>
    <dbReference type="NCBI Taxonomy" id="590646"/>
    <lineage>
        <taxon>Eukaryota</taxon>
        <taxon>Fungi</taxon>
        <taxon>Dikarya</taxon>
        <taxon>Ascomycota</taxon>
        <taxon>Saccharomycotina</taxon>
        <taxon>Pichiomycetes</taxon>
        <taxon>Debaryomycetaceae</taxon>
        <taxon>Yamadazyma</taxon>
    </lineage>
</organism>
<name>G3B688_CANTC</name>
<gene>
    <name evidence="2" type="ORF">CANTEDRAFT_114718</name>
</gene>
<sequence length="284" mass="32167">MSKNKMPQLHKRSVSSFSADMRHHSIHEKLDSHDPESLEHRRKNSRIDIVLIVLALFLTGSVINFFLISRSVGSSSLVDHFHKLVGSDPDVGRDTTLESLLGVQSLGNDMNEWERLSGELQSQEQEQDTEDYSHVQHQYGAADVETETVSEGSNNPQQDLVEMLSIDAVVLLLNDENLLKQERAKQILNSLKMTPELKTINLKKHPHYAEIMHYLKKFSSHMQEDAEESDELDTQDVSDSDDIPRLFIGGQPVAGFGDIINKHNDQVLTQFFADVGRGWVKLEI</sequence>
<protein>
    <submittedName>
        <fullName evidence="2">Uncharacterized protein</fullName>
    </submittedName>
</protein>
<dbReference type="EMBL" id="GL996524">
    <property type="protein sequence ID" value="EGV63413.1"/>
    <property type="molecule type" value="Genomic_DNA"/>
</dbReference>
<dbReference type="KEGG" id="cten:18247549"/>
<evidence type="ECO:0000313" key="3">
    <source>
        <dbReference type="Proteomes" id="UP000000707"/>
    </source>
</evidence>
<dbReference type="AlphaFoldDB" id="G3B688"/>
<dbReference type="SUPFAM" id="SSF52833">
    <property type="entry name" value="Thioredoxin-like"/>
    <property type="match status" value="1"/>
</dbReference>
<keyword evidence="3" id="KW-1185">Reference proteome</keyword>
<keyword evidence="1" id="KW-0812">Transmembrane</keyword>
<keyword evidence="1" id="KW-0472">Membrane</keyword>
<dbReference type="RefSeq" id="XP_006687206.1">
    <property type="nucleotide sequence ID" value="XM_006687143.1"/>
</dbReference>
<dbReference type="PROSITE" id="PS51354">
    <property type="entry name" value="GLUTAREDOXIN_2"/>
    <property type="match status" value="1"/>
</dbReference>
<dbReference type="HOGENOM" id="CLU_980041_0_0_1"/>
<reference evidence="2 3" key="1">
    <citation type="journal article" date="2011" name="Proc. Natl. Acad. Sci. U.S.A.">
        <title>Comparative genomics of xylose-fermenting fungi for enhanced biofuel production.</title>
        <authorList>
            <person name="Wohlbach D.J."/>
            <person name="Kuo A."/>
            <person name="Sato T.K."/>
            <person name="Potts K.M."/>
            <person name="Salamov A.A."/>
            <person name="LaButti K.M."/>
            <person name="Sun H."/>
            <person name="Clum A."/>
            <person name="Pangilinan J.L."/>
            <person name="Lindquist E.A."/>
            <person name="Lucas S."/>
            <person name="Lapidus A."/>
            <person name="Jin M."/>
            <person name="Gunawan C."/>
            <person name="Balan V."/>
            <person name="Dale B.E."/>
            <person name="Jeffries T.W."/>
            <person name="Zinkel R."/>
            <person name="Barry K.W."/>
            <person name="Grigoriev I.V."/>
            <person name="Gasch A.P."/>
        </authorList>
    </citation>
    <scope>NUCLEOTIDE SEQUENCE [LARGE SCALE GENOMIC DNA]</scope>
    <source>
        <strain evidence="3">ATCC 10573 / BCRC 21748 / CBS 615 / JCM 9827 / NBRC 10315 / NRRL Y-1498 / VKM Y-70</strain>
    </source>
</reference>
<accession>G3B688</accession>
<dbReference type="Proteomes" id="UP000000707">
    <property type="component" value="Unassembled WGS sequence"/>
</dbReference>
<dbReference type="GeneID" id="18247549"/>
<evidence type="ECO:0000256" key="1">
    <source>
        <dbReference type="SAM" id="Phobius"/>
    </source>
</evidence>
<dbReference type="STRING" id="590646.G3B688"/>
<keyword evidence="1" id="KW-1133">Transmembrane helix</keyword>
<feature type="transmembrane region" description="Helical" evidence="1">
    <location>
        <begin position="49"/>
        <end position="68"/>
    </location>
</feature>
<dbReference type="InterPro" id="IPR036249">
    <property type="entry name" value="Thioredoxin-like_sf"/>
</dbReference>
<dbReference type="Gene3D" id="3.40.30.10">
    <property type="entry name" value="Glutaredoxin"/>
    <property type="match status" value="1"/>
</dbReference>